<evidence type="ECO:0000256" key="6">
    <source>
        <dbReference type="ARBA" id="ARBA00023284"/>
    </source>
</evidence>
<dbReference type="Gene3D" id="3.40.30.10">
    <property type="entry name" value="Glutaredoxin"/>
    <property type="match status" value="1"/>
</dbReference>
<keyword evidence="5" id="KW-1015">Disulfide bond</keyword>
<dbReference type="Pfam" id="PF13462">
    <property type="entry name" value="Thioredoxin_4"/>
    <property type="match status" value="1"/>
</dbReference>
<dbReference type="InterPro" id="IPR012336">
    <property type="entry name" value="Thioredoxin-like_fold"/>
</dbReference>
<keyword evidence="10" id="KW-1185">Reference proteome</keyword>
<feature type="chain" id="PRO_5037414539" evidence="7">
    <location>
        <begin position="24"/>
        <end position="209"/>
    </location>
</feature>
<protein>
    <submittedName>
        <fullName evidence="9">Thiol-disulfide oxidoreductase</fullName>
    </submittedName>
</protein>
<dbReference type="PANTHER" id="PTHR13887:SF14">
    <property type="entry name" value="DISULFIDE BOND FORMATION PROTEIN D"/>
    <property type="match status" value="1"/>
</dbReference>
<dbReference type="EMBL" id="BMYJ01000011">
    <property type="protein sequence ID" value="GHC64367.1"/>
    <property type="molecule type" value="Genomic_DNA"/>
</dbReference>
<sequence>MNRRTALAALMCSAALAAAPAFAQETTTAEAAALPEVKDFAIGDENAKVKIVEYASFTCPHCAAFHAAVFKDLKRDYIDTGKVHFTYREVYFDKFGLWAAMVARCGGDTRYFGIADRLFETQNEWLAGGDTPVAVENLKKIGLTAGMDEATIQACLDDQKMAEAMVARFQENMTADGVEGTPTLFINGEKHGNMAYADLKAIIDPLLAE</sequence>
<comment type="function">
    <text evidence="1">May be required for disulfide bond formation in some proteins.</text>
</comment>
<evidence type="ECO:0000256" key="4">
    <source>
        <dbReference type="ARBA" id="ARBA00023002"/>
    </source>
</evidence>
<dbReference type="AlphaFoldDB" id="A0A918TWL0"/>
<evidence type="ECO:0000313" key="10">
    <source>
        <dbReference type="Proteomes" id="UP000638981"/>
    </source>
</evidence>
<evidence type="ECO:0000313" key="9">
    <source>
        <dbReference type="EMBL" id="GHC64367.1"/>
    </source>
</evidence>
<dbReference type="InterPro" id="IPR036249">
    <property type="entry name" value="Thioredoxin-like_sf"/>
</dbReference>
<gene>
    <name evidence="9" type="ORF">GCM10007315_30930</name>
</gene>
<feature type="domain" description="Thioredoxin" evidence="8">
    <location>
        <begin position="13"/>
        <end position="208"/>
    </location>
</feature>
<organism evidence="9 10">
    <name type="scientific">Neogemmobacter tilapiae</name>
    <dbReference type="NCBI Taxonomy" id="875041"/>
    <lineage>
        <taxon>Bacteria</taxon>
        <taxon>Pseudomonadati</taxon>
        <taxon>Pseudomonadota</taxon>
        <taxon>Alphaproteobacteria</taxon>
        <taxon>Rhodobacterales</taxon>
        <taxon>Paracoccaceae</taxon>
        <taxon>Neogemmobacter</taxon>
    </lineage>
</organism>
<dbReference type="Proteomes" id="UP000638981">
    <property type="component" value="Unassembled WGS sequence"/>
</dbReference>
<dbReference type="PROSITE" id="PS51352">
    <property type="entry name" value="THIOREDOXIN_2"/>
    <property type="match status" value="1"/>
</dbReference>
<dbReference type="SUPFAM" id="SSF52833">
    <property type="entry name" value="Thioredoxin-like"/>
    <property type="match status" value="1"/>
</dbReference>
<evidence type="ECO:0000256" key="5">
    <source>
        <dbReference type="ARBA" id="ARBA00023157"/>
    </source>
</evidence>
<comment type="similarity">
    <text evidence="2">Belongs to the thioredoxin family. DsbA subfamily.</text>
</comment>
<evidence type="ECO:0000256" key="7">
    <source>
        <dbReference type="SAM" id="SignalP"/>
    </source>
</evidence>
<comment type="caution">
    <text evidence="9">The sequence shown here is derived from an EMBL/GenBank/DDBJ whole genome shotgun (WGS) entry which is preliminary data.</text>
</comment>
<reference evidence="9" key="1">
    <citation type="journal article" date="2014" name="Int. J. Syst. Evol. Microbiol.">
        <title>Complete genome sequence of Corynebacterium casei LMG S-19264T (=DSM 44701T), isolated from a smear-ripened cheese.</title>
        <authorList>
            <consortium name="US DOE Joint Genome Institute (JGI-PGF)"/>
            <person name="Walter F."/>
            <person name="Albersmeier A."/>
            <person name="Kalinowski J."/>
            <person name="Ruckert C."/>
        </authorList>
    </citation>
    <scope>NUCLEOTIDE SEQUENCE</scope>
    <source>
        <strain evidence="9">KCTC 23310</strain>
    </source>
</reference>
<keyword evidence="4" id="KW-0560">Oxidoreductase</keyword>
<keyword evidence="3 7" id="KW-0732">Signal</keyword>
<keyword evidence="6" id="KW-0676">Redox-active center</keyword>
<proteinExistence type="inferred from homology"/>
<evidence type="ECO:0000259" key="8">
    <source>
        <dbReference type="PROSITE" id="PS51352"/>
    </source>
</evidence>
<feature type="signal peptide" evidence="7">
    <location>
        <begin position="1"/>
        <end position="23"/>
    </location>
</feature>
<evidence type="ECO:0000256" key="1">
    <source>
        <dbReference type="ARBA" id="ARBA00003565"/>
    </source>
</evidence>
<evidence type="ECO:0000256" key="2">
    <source>
        <dbReference type="ARBA" id="ARBA00005791"/>
    </source>
</evidence>
<dbReference type="RefSeq" id="WP_189412749.1">
    <property type="nucleotide sequence ID" value="NZ_BMYJ01000011.1"/>
</dbReference>
<name>A0A918TWL0_9RHOB</name>
<reference evidence="9" key="2">
    <citation type="submission" date="2020-09" db="EMBL/GenBank/DDBJ databases">
        <authorList>
            <person name="Sun Q."/>
            <person name="Kim S."/>
        </authorList>
    </citation>
    <scope>NUCLEOTIDE SEQUENCE</scope>
    <source>
        <strain evidence="9">KCTC 23310</strain>
    </source>
</reference>
<accession>A0A918TWL0</accession>
<evidence type="ECO:0000256" key="3">
    <source>
        <dbReference type="ARBA" id="ARBA00022729"/>
    </source>
</evidence>
<dbReference type="PANTHER" id="PTHR13887">
    <property type="entry name" value="GLUTATHIONE S-TRANSFERASE KAPPA"/>
    <property type="match status" value="1"/>
</dbReference>
<dbReference type="GO" id="GO:0016491">
    <property type="term" value="F:oxidoreductase activity"/>
    <property type="evidence" value="ECO:0007669"/>
    <property type="project" value="UniProtKB-KW"/>
</dbReference>
<dbReference type="InterPro" id="IPR013766">
    <property type="entry name" value="Thioredoxin_domain"/>
</dbReference>